<evidence type="ECO:0000313" key="2">
    <source>
        <dbReference type="Proteomes" id="UP000008022"/>
    </source>
</evidence>
<dbReference type="Gramene" id="ORUFI12G16590.1">
    <property type="protein sequence ID" value="ORUFI12G16590.1"/>
    <property type="gene ID" value="ORUFI12G16590"/>
</dbReference>
<dbReference type="HOGENOM" id="CLU_1629752_0_0_1"/>
<dbReference type="Proteomes" id="UP000008022">
    <property type="component" value="Unassembled WGS sequence"/>
</dbReference>
<reference evidence="1" key="2">
    <citation type="submission" date="2015-06" db="UniProtKB">
        <authorList>
            <consortium name="EnsemblPlants"/>
        </authorList>
    </citation>
    <scope>IDENTIFICATION</scope>
</reference>
<organism evidence="1 2">
    <name type="scientific">Oryza rufipogon</name>
    <name type="common">Brownbeard rice</name>
    <name type="synonym">Asian wild rice</name>
    <dbReference type="NCBI Taxonomy" id="4529"/>
    <lineage>
        <taxon>Eukaryota</taxon>
        <taxon>Viridiplantae</taxon>
        <taxon>Streptophyta</taxon>
        <taxon>Embryophyta</taxon>
        <taxon>Tracheophyta</taxon>
        <taxon>Spermatophyta</taxon>
        <taxon>Magnoliopsida</taxon>
        <taxon>Liliopsida</taxon>
        <taxon>Poales</taxon>
        <taxon>Poaceae</taxon>
        <taxon>BOP clade</taxon>
        <taxon>Oryzoideae</taxon>
        <taxon>Oryzeae</taxon>
        <taxon>Oryzinae</taxon>
        <taxon>Oryza</taxon>
    </lineage>
</organism>
<proteinExistence type="predicted"/>
<sequence>MKGHVKNKNHLHLQILLMKGQFTLSFRYEDKFGNSHFWQEILEVMVGTLYSGKMVGGRPLNDRFPELYNVAVTKKLNENDRDKIWWNLTKEGRFTVKSFYSAMKMEQVNFPQKKKTLKIKVFIWLFVGGKGVRIVNFVIERKQFNTCSLIVLWLDYFGTLVPN</sequence>
<evidence type="ECO:0000313" key="1">
    <source>
        <dbReference type="EnsemblPlants" id="ORUFI12G16590.1"/>
    </source>
</evidence>
<name>A0A0E0RIF4_ORYRU</name>
<dbReference type="EnsemblPlants" id="ORUFI12G16590.1">
    <property type="protein sequence ID" value="ORUFI12G16590.1"/>
    <property type="gene ID" value="ORUFI12G16590"/>
</dbReference>
<accession>A0A0E0RIF4</accession>
<reference evidence="2" key="1">
    <citation type="submission" date="2013-06" db="EMBL/GenBank/DDBJ databases">
        <authorList>
            <person name="Zhao Q."/>
        </authorList>
    </citation>
    <scope>NUCLEOTIDE SEQUENCE</scope>
    <source>
        <strain evidence="2">cv. W1943</strain>
    </source>
</reference>
<protein>
    <submittedName>
        <fullName evidence="1">Uncharacterized protein</fullName>
    </submittedName>
</protein>
<keyword evidence="2" id="KW-1185">Reference proteome</keyword>
<dbReference type="AlphaFoldDB" id="A0A0E0RIF4"/>